<keyword evidence="7" id="KW-1185">Reference proteome</keyword>
<dbReference type="GO" id="GO:0006310">
    <property type="term" value="P:DNA recombination"/>
    <property type="evidence" value="ECO:0007669"/>
    <property type="project" value="UniProtKB-KW"/>
</dbReference>
<dbReference type="AlphaFoldDB" id="A0A6V8KRE1"/>
<evidence type="ECO:0000313" key="7">
    <source>
        <dbReference type="Proteomes" id="UP000482800"/>
    </source>
</evidence>
<dbReference type="InterPro" id="IPR004107">
    <property type="entry name" value="Integrase_SAM-like_N"/>
</dbReference>
<dbReference type="GO" id="GO:0015074">
    <property type="term" value="P:DNA integration"/>
    <property type="evidence" value="ECO:0007669"/>
    <property type="project" value="InterPro"/>
</dbReference>
<feature type="region of interest" description="Disordered" evidence="4">
    <location>
        <begin position="335"/>
        <end position="363"/>
    </location>
</feature>
<dbReference type="RefSeq" id="WP_308784997.1">
    <property type="nucleotide sequence ID" value="NZ_BAABGO010000048.1"/>
</dbReference>
<evidence type="ECO:0000256" key="4">
    <source>
        <dbReference type="SAM" id="MobiDB-lite"/>
    </source>
</evidence>
<reference evidence="6 7" key="2">
    <citation type="submission" date="2020-03" db="EMBL/GenBank/DDBJ databases">
        <authorList>
            <person name="Ichikawa N."/>
            <person name="Kimura A."/>
            <person name="Kitahashi Y."/>
            <person name="Uohara A."/>
        </authorList>
    </citation>
    <scope>NUCLEOTIDE SEQUENCE [LARGE SCALE GENOMIC DNA]</scope>
    <source>
        <strain evidence="6 7">NBRC 108639</strain>
    </source>
</reference>
<feature type="compositionally biased region" description="Low complexity" evidence="4">
    <location>
        <begin position="345"/>
        <end position="354"/>
    </location>
</feature>
<gene>
    <name evidence="6" type="ORF">Phou_090090</name>
</gene>
<name>A0A6V8KRE1_9ACTN</name>
<dbReference type="EMBL" id="BLPF01000004">
    <property type="protein sequence ID" value="GFJ84829.1"/>
    <property type="molecule type" value="Genomic_DNA"/>
</dbReference>
<dbReference type="Gene3D" id="1.10.443.10">
    <property type="entry name" value="Intergrase catalytic core"/>
    <property type="match status" value="1"/>
</dbReference>
<evidence type="ECO:0000256" key="1">
    <source>
        <dbReference type="ARBA" id="ARBA00023125"/>
    </source>
</evidence>
<protein>
    <recommendedName>
        <fullName evidence="5">Core-binding (CB) domain-containing protein</fullName>
    </recommendedName>
</protein>
<dbReference type="InterPro" id="IPR011010">
    <property type="entry name" value="DNA_brk_join_enz"/>
</dbReference>
<dbReference type="InterPro" id="IPR013762">
    <property type="entry name" value="Integrase-like_cat_sf"/>
</dbReference>
<dbReference type="GO" id="GO:0003677">
    <property type="term" value="F:DNA binding"/>
    <property type="evidence" value="ECO:0007669"/>
    <property type="project" value="UniProtKB-UniRule"/>
</dbReference>
<dbReference type="InterPro" id="IPR010998">
    <property type="entry name" value="Integrase_recombinase_N"/>
</dbReference>
<evidence type="ECO:0000313" key="6">
    <source>
        <dbReference type="EMBL" id="GFJ84829.1"/>
    </source>
</evidence>
<dbReference type="PROSITE" id="PS51900">
    <property type="entry name" value="CB"/>
    <property type="match status" value="1"/>
</dbReference>
<keyword evidence="2" id="KW-0233">DNA recombination</keyword>
<dbReference type="SUPFAM" id="SSF56349">
    <property type="entry name" value="DNA breaking-rejoining enzymes"/>
    <property type="match status" value="1"/>
</dbReference>
<proteinExistence type="predicted"/>
<keyword evidence="1 3" id="KW-0238">DNA-binding</keyword>
<sequence>MNGTTYKRCGCRDAAGKRLGQRCPKLRRGGGWNPNHGVWQYQIDLPPAADGRRRPLRRGTYASQTEAGAILGKIREALAVAKAGEPTDLTKVGDLIELALKRKRPLPTPAEVRRLLHLGDTVEIPTVETWLTTWLAGRKKLRVGTRRSYTGHITNHLIPHLGSMRLDKLRVSHLDALFDAIEERNEQIAAMRANRDPASRDKVKGMRVVGPATMHRIRATLRAALNAAIRQGFIDINPAAHVELPAASRPKPLVWTDERVEAWKTTGALPGPVMVWTPAQTGAFLDHAHDADDPLYPLYHLIAYRGLRRGEACGLHWADVDLPGKQITIRWQITNTAGPPASNHPKPTTAKPSSPSTPTPSPR</sequence>
<evidence type="ECO:0000256" key="3">
    <source>
        <dbReference type="PROSITE-ProRule" id="PRU01248"/>
    </source>
</evidence>
<dbReference type="Proteomes" id="UP000482800">
    <property type="component" value="Unassembled WGS sequence"/>
</dbReference>
<organism evidence="6 7">
    <name type="scientific">Phytohabitans houttuyneae</name>
    <dbReference type="NCBI Taxonomy" id="1076126"/>
    <lineage>
        <taxon>Bacteria</taxon>
        <taxon>Bacillati</taxon>
        <taxon>Actinomycetota</taxon>
        <taxon>Actinomycetes</taxon>
        <taxon>Micromonosporales</taxon>
        <taxon>Micromonosporaceae</taxon>
    </lineage>
</organism>
<dbReference type="InterPro" id="IPR044068">
    <property type="entry name" value="CB"/>
</dbReference>
<reference evidence="6 7" key="1">
    <citation type="submission" date="2020-03" db="EMBL/GenBank/DDBJ databases">
        <title>Whole genome shotgun sequence of Phytohabitans houttuyneae NBRC 108639.</title>
        <authorList>
            <person name="Komaki H."/>
            <person name="Tamura T."/>
        </authorList>
    </citation>
    <scope>NUCLEOTIDE SEQUENCE [LARGE SCALE GENOMIC DNA]</scope>
    <source>
        <strain evidence="6 7">NBRC 108639</strain>
    </source>
</reference>
<accession>A0A6V8KRE1</accession>
<evidence type="ECO:0000256" key="2">
    <source>
        <dbReference type="ARBA" id="ARBA00023172"/>
    </source>
</evidence>
<feature type="domain" description="Core-binding (CB)" evidence="5">
    <location>
        <begin position="121"/>
        <end position="229"/>
    </location>
</feature>
<dbReference type="Gene3D" id="1.10.150.130">
    <property type="match status" value="1"/>
</dbReference>
<dbReference type="Pfam" id="PF14659">
    <property type="entry name" value="Phage_int_SAM_3"/>
    <property type="match status" value="1"/>
</dbReference>
<comment type="caution">
    <text evidence="6">The sequence shown here is derived from an EMBL/GenBank/DDBJ whole genome shotgun (WGS) entry which is preliminary data.</text>
</comment>
<evidence type="ECO:0000259" key="5">
    <source>
        <dbReference type="PROSITE" id="PS51900"/>
    </source>
</evidence>